<evidence type="ECO:0000259" key="1">
    <source>
        <dbReference type="PROSITE" id="PS50879"/>
    </source>
</evidence>
<reference evidence="3" key="1">
    <citation type="journal article" date="2021" name="Nat. Commun.">
        <title>Genomic analyses provide insights into spinach domestication and the genetic basis of agronomic traits.</title>
        <authorList>
            <person name="Cai X."/>
            <person name="Sun X."/>
            <person name="Xu C."/>
            <person name="Sun H."/>
            <person name="Wang X."/>
            <person name="Ge C."/>
            <person name="Zhang Z."/>
            <person name="Wang Q."/>
            <person name="Fei Z."/>
            <person name="Jiao C."/>
            <person name="Wang Q."/>
        </authorList>
    </citation>
    <scope>NUCLEOTIDE SEQUENCE [LARGE SCALE GENOMIC DNA]</scope>
    <source>
        <strain evidence="3">cv. Varoflay</strain>
    </source>
</reference>
<dbReference type="GeneID" id="110784752"/>
<gene>
    <name evidence="4" type="primary">LOC110784752</name>
</gene>
<dbReference type="GO" id="GO:0003676">
    <property type="term" value="F:nucleic acid binding"/>
    <property type="evidence" value="ECO:0007669"/>
    <property type="project" value="InterPro"/>
</dbReference>
<dbReference type="InterPro" id="IPR002156">
    <property type="entry name" value="RNaseH_domain"/>
</dbReference>
<dbReference type="SUPFAM" id="SSF53098">
    <property type="entry name" value="Ribonuclease H-like"/>
    <property type="match status" value="2"/>
</dbReference>
<dbReference type="PROSITE" id="PS50879">
    <property type="entry name" value="RNASE_H_1"/>
    <property type="match status" value="1"/>
</dbReference>
<sequence length="629" mass="71527">MTSPKSVKEVQRLTGCLAALGRFLSRGGDKCHYFFGTIKKKRKFEWSESAETAFVRLKEHLNTLPRLVSPLQGETLYVYLAISEWSLSAVLLTEREGVQLPVYFVSHVLQNAELRYLPIEKFALALFMASKKLRPYFLAHKLVVYTDQPLKQPLTKLDAAGRMLKWAIELNAFDISYEPRKAIKGQAFANFIAEITRPTFEKNVATRWTVYVDGSSTQNGCEAGIICQSPEGDKYEYAMRFNFQTSNNEAEYEAFLAGIKMCKAAGAQEILALSDSQLIVSQVNGDYEARDPNMIKYMQAVRQEIEHLKSFEAKQIPRTENNQADDLSKLASSASCDTPRHVFWEVKERRSIEQELYTPVVAILDRSSTWMDPIIAYKVDGSLPDDSSLAAKIQKRSSWFEWWNGVLYKKSFSRPLLRCVTPEKGKEILDDLHQGLCNSHIGGRALAEKALRTGYYWPTLREDALAMVQKCDKCQRFSHLIHRPSHPLTPITSPIPFTQWGMDLLGPYTAAPGGRRYVIVVVDYFTKWVEAEALKNIRTSDVRAFIWKNIMTRFGIPQAIVFDNGPQFETHKLKEWLADHGIHSCFASVGRPQANGQVKAFNKIISEGIKKKLDEAKGLWADELPNVLW</sequence>
<dbReference type="Pfam" id="PF17921">
    <property type="entry name" value="Integrase_H2C2"/>
    <property type="match status" value="1"/>
</dbReference>
<organism evidence="3 4">
    <name type="scientific">Spinacia oleracea</name>
    <name type="common">Spinach</name>
    <dbReference type="NCBI Taxonomy" id="3562"/>
    <lineage>
        <taxon>Eukaryota</taxon>
        <taxon>Viridiplantae</taxon>
        <taxon>Streptophyta</taxon>
        <taxon>Embryophyta</taxon>
        <taxon>Tracheophyta</taxon>
        <taxon>Spermatophyta</taxon>
        <taxon>Magnoliopsida</taxon>
        <taxon>eudicotyledons</taxon>
        <taxon>Gunneridae</taxon>
        <taxon>Pentapetalae</taxon>
        <taxon>Caryophyllales</taxon>
        <taxon>Chenopodiaceae</taxon>
        <taxon>Chenopodioideae</taxon>
        <taxon>Anserineae</taxon>
        <taxon>Spinacia</taxon>
    </lineage>
</organism>
<dbReference type="GO" id="GO:0015074">
    <property type="term" value="P:DNA integration"/>
    <property type="evidence" value="ECO:0007669"/>
    <property type="project" value="InterPro"/>
</dbReference>
<dbReference type="PANTHER" id="PTHR48475">
    <property type="entry name" value="RIBONUCLEASE H"/>
    <property type="match status" value="1"/>
</dbReference>
<dbReference type="Proteomes" id="UP000813463">
    <property type="component" value="Chromosome 5"/>
</dbReference>
<dbReference type="RefSeq" id="XP_021844893.2">
    <property type="nucleotide sequence ID" value="XM_021989201.2"/>
</dbReference>
<feature type="domain" description="Integrase catalytic" evidence="2">
    <location>
        <begin position="492"/>
        <end position="629"/>
    </location>
</feature>
<feature type="domain" description="RNase H type-1" evidence="1">
    <location>
        <begin position="204"/>
        <end position="333"/>
    </location>
</feature>
<evidence type="ECO:0000313" key="3">
    <source>
        <dbReference type="Proteomes" id="UP000813463"/>
    </source>
</evidence>
<evidence type="ECO:0000259" key="2">
    <source>
        <dbReference type="PROSITE" id="PS50994"/>
    </source>
</evidence>
<dbReference type="Pfam" id="PF13456">
    <property type="entry name" value="RVT_3"/>
    <property type="match status" value="1"/>
</dbReference>
<dbReference type="KEGG" id="soe:110784752"/>
<dbReference type="InterPro" id="IPR043502">
    <property type="entry name" value="DNA/RNA_pol_sf"/>
</dbReference>
<dbReference type="PROSITE" id="PS50994">
    <property type="entry name" value="INTEGRASE"/>
    <property type="match status" value="1"/>
</dbReference>
<dbReference type="Gene3D" id="3.30.420.10">
    <property type="entry name" value="Ribonuclease H-like superfamily/Ribonuclease H"/>
    <property type="match status" value="2"/>
</dbReference>
<dbReference type="Gene3D" id="3.30.70.270">
    <property type="match status" value="1"/>
</dbReference>
<name>A0A9R0I9C1_SPIOL</name>
<dbReference type="InterPro" id="IPR001584">
    <property type="entry name" value="Integrase_cat-core"/>
</dbReference>
<dbReference type="CDD" id="cd09279">
    <property type="entry name" value="RNase_HI_like"/>
    <property type="match status" value="1"/>
</dbReference>
<dbReference type="Pfam" id="PF00665">
    <property type="entry name" value="rve"/>
    <property type="match status" value="1"/>
</dbReference>
<reference evidence="4" key="2">
    <citation type="submission" date="2025-08" db="UniProtKB">
        <authorList>
            <consortium name="RefSeq"/>
        </authorList>
    </citation>
    <scope>IDENTIFICATION</scope>
    <source>
        <tissue evidence="4">Leaf</tissue>
    </source>
</reference>
<dbReference type="InterPro" id="IPR043128">
    <property type="entry name" value="Rev_trsase/Diguanyl_cyclase"/>
</dbReference>
<dbReference type="Pfam" id="PF17919">
    <property type="entry name" value="RT_RNaseH_2"/>
    <property type="match status" value="1"/>
</dbReference>
<dbReference type="AlphaFoldDB" id="A0A9R0I9C1"/>
<dbReference type="InterPro" id="IPR036397">
    <property type="entry name" value="RNaseH_sf"/>
</dbReference>
<dbReference type="PANTHER" id="PTHR48475:SF2">
    <property type="entry name" value="RIBONUCLEASE H"/>
    <property type="match status" value="1"/>
</dbReference>
<proteinExistence type="predicted"/>
<keyword evidence="3" id="KW-1185">Reference proteome</keyword>
<protein>
    <submittedName>
        <fullName evidence="4">Uncharacterized protein</fullName>
    </submittedName>
</protein>
<accession>A0A9R0I9C1</accession>
<dbReference type="GO" id="GO:0004523">
    <property type="term" value="F:RNA-DNA hybrid ribonuclease activity"/>
    <property type="evidence" value="ECO:0007669"/>
    <property type="project" value="InterPro"/>
</dbReference>
<dbReference type="InterPro" id="IPR041588">
    <property type="entry name" value="Integrase_H2C2"/>
</dbReference>
<evidence type="ECO:0000313" key="4">
    <source>
        <dbReference type="RefSeq" id="XP_021844893.2"/>
    </source>
</evidence>
<dbReference type="Gene3D" id="1.10.340.70">
    <property type="match status" value="1"/>
</dbReference>
<dbReference type="InterPro" id="IPR012337">
    <property type="entry name" value="RNaseH-like_sf"/>
</dbReference>
<dbReference type="InterPro" id="IPR041577">
    <property type="entry name" value="RT_RNaseH_2"/>
</dbReference>
<dbReference type="SUPFAM" id="SSF56672">
    <property type="entry name" value="DNA/RNA polymerases"/>
    <property type="match status" value="1"/>
</dbReference>